<dbReference type="EMBL" id="GGEC01088528">
    <property type="protein sequence ID" value="MBX69012.1"/>
    <property type="molecule type" value="Transcribed_RNA"/>
</dbReference>
<organism evidence="1">
    <name type="scientific">Rhizophora mucronata</name>
    <name type="common">Asiatic mangrove</name>
    <dbReference type="NCBI Taxonomy" id="61149"/>
    <lineage>
        <taxon>Eukaryota</taxon>
        <taxon>Viridiplantae</taxon>
        <taxon>Streptophyta</taxon>
        <taxon>Embryophyta</taxon>
        <taxon>Tracheophyta</taxon>
        <taxon>Spermatophyta</taxon>
        <taxon>Magnoliopsida</taxon>
        <taxon>eudicotyledons</taxon>
        <taxon>Gunneridae</taxon>
        <taxon>Pentapetalae</taxon>
        <taxon>rosids</taxon>
        <taxon>fabids</taxon>
        <taxon>Malpighiales</taxon>
        <taxon>Rhizophoraceae</taxon>
        <taxon>Rhizophora</taxon>
    </lineage>
</organism>
<accession>A0A2P2QPQ7</accession>
<dbReference type="AlphaFoldDB" id="A0A2P2QPQ7"/>
<protein>
    <submittedName>
        <fullName evidence="1">Uncharacterized protein</fullName>
    </submittedName>
</protein>
<reference evidence="1" key="1">
    <citation type="submission" date="2018-02" db="EMBL/GenBank/DDBJ databases">
        <title>Rhizophora mucronata_Transcriptome.</title>
        <authorList>
            <person name="Meera S.P."/>
            <person name="Sreeshan A."/>
            <person name="Augustine A."/>
        </authorList>
    </citation>
    <scope>NUCLEOTIDE SEQUENCE</scope>
    <source>
        <tissue evidence="1">Leaf</tissue>
    </source>
</reference>
<evidence type="ECO:0000313" key="1">
    <source>
        <dbReference type="EMBL" id="MBX69012.1"/>
    </source>
</evidence>
<proteinExistence type="predicted"/>
<name>A0A2P2QPQ7_RHIMU</name>
<sequence length="35" mass="4028">MPKFPVPEEQFPWCGIERLFSSPSENMASNSCFSF</sequence>